<dbReference type="Proteomes" id="UP000636479">
    <property type="component" value="Unassembled WGS sequence"/>
</dbReference>
<dbReference type="RefSeq" id="XP_037215585.1">
    <property type="nucleotide sequence ID" value="XM_037367753.1"/>
</dbReference>
<dbReference type="GeneID" id="59350269"/>
<evidence type="ECO:0000313" key="3">
    <source>
        <dbReference type="Proteomes" id="UP000636479"/>
    </source>
</evidence>
<sequence>MSRKHLPLVELEVATLAFAAINALTWLLWLAKPLDVRDPLTIPLKTCECHNHHAPPSNPTSINRYRQYLNSVLFSSYYVDFDPCSATHLPTFWRGPIDAKIVLSDMLRIASVQFLCSVLFGGLHCLAWAAVFPSTTEQRLWRVSAVLVTVLPVFLILLFLSLPWPVDRAAVLSGTLPYNMILLRGLLIHLAIPVYCVARIILIVLSLSTLRSLPPRALVDVNWSGYIPHL</sequence>
<dbReference type="PANTHER" id="PTHR35043">
    <property type="entry name" value="TRANSCRIPTION FACTOR DOMAIN-CONTAINING PROTEIN"/>
    <property type="match status" value="1"/>
</dbReference>
<accession>A0A8H6S6S3</accession>
<feature type="transmembrane region" description="Helical" evidence="1">
    <location>
        <begin position="112"/>
        <end position="131"/>
    </location>
</feature>
<evidence type="ECO:0000256" key="1">
    <source>
        <dbReference type="SAM" id="Phobius"/>
    </source>
</evidence>
<keyword evidence="3" id="KW-1185">Reference proteome</keyword>
<comment type="caution">
    <text evidence="2">The sequence shown here is derived from an EMBL/GenBank/DDBJ whole genome shotgun (WGS) entry which is preliminary data.</text>
</comment>
<name>A0A8H6S6S3_9AGAR</name>
<protein>
    <recommendedName>
        <fullName evidence="4">Transmembrane protein</fullName>
    </recommendedName>
</protein>
<feature type="transmembrane region" description="Helical" evidence="1">
    <location>
        <begin position="143"/>
        <end position="166"/>
    </location>
</feature>
<organism evidence="2 3">
    <name type="scientific">Mycena indigotica</name>
    <dbReference type="NCBI Taxonomy" id="2126181"/>
    <lineage>
        <taxon>Eukaryota</taxon>
        <taxon>Fungi</taxon>
        <taxon>Dikarya</taxon>
        <taxon>Basidiomycota</taxon>
        <taxon>Agaricomycotina</taxon>
        <taxon>Agaricomycetes</taxon>
        <taxon>Agaricomycetidae</taxon>
        <taxon>Agaricales</taxon>
        <taxon>Marasmiineae</taxon>
        <taxon>Mycenaceae</taxon>
        <taxon>Mycena</taxon>
    </lineage>
</organism>
<dbReference type="AlphaFoldDB" id="A0A8H6S6S3"/>
<keyword evidence="1" id="KW-0812">Transmembrane</keyword>
<dbReference type="EMBL" id="JACAZF010000010">
    <property type="protein sequence ID" value="KAF7293422.1"/>
    <property type="molecule type" value="Genomic_DNA"/>
</dbReference>
<feature type="transmembrane region" description="Helical" evidence="1">
    <location>
        <begin position="12"/>
        <end position="31"/>
    </location>
</feature>
<reference evidence="2" key="1">
    <citation type="submission" date="2020-05" db="EMBL/GenBank/DDBJ databases">
        <title>Mycena genomes resolve the evolution of fungal bioluminescence.</title>
        <authorList>
            <person name="Tsai I.J."/>
        </authorList>
    </citation>
    <scope>NUCLEOTIDE SEQUENCE</scope>
    <source>
        <strain evidence="2">171206Taipei</strain>
    </source>
</reference>
<evidence type="ECO:0008006" key="4">
    <source>
        <dbReference type="Google" id="ProtNLM"/>
    </source>
</evidence>
<feature type="transmembrane region" description="Helical" evidence="1">
    <location>
        <begin position="186"/>
        <end position="207"/>
    </location>
</feature>
<gene>
    <name evidence="2" type="ORF">MIND_01119400</name>
</gene>
<dbReference type="PANTHER" id="PTHR35043:SF7">
    <property type="entry name" value="TRANSCRIPTION FACTOR DOMAIN-CONTAINING PROTEIN"/>
    <property type="match status" value="1"/>
</dbReference>
<keyword evidence="1" id="KW-1133">Transmembrane helix</keyword>
<keyword evidence="1" id="KW-0472">Membrane</keyword>
<evidence type="ECO:0000313" key="2">
    <source>
        <dbReference type="EMBL" id="KAF7293422.1"/>
    </source>
</evidence>
<dbReference type="OrthoDB" id="9451547at2759"/>
<proteinExistence type="predicted"/>